<name>A0ABP8PDV9_9MICO</name>
<dbReference type="RefSeq" id="WP_345186195.1">
    <property type="nucleotide sequence ID" value="NZ_BAABGP010000012.1"/>
</dbReference>
<organism evidence="2 3">
    <name type="scientific">Microbacterium panaciterrae</name>
    <dbReference type="NCBI Taxonomy" id="985759"/>
    <lineage>
        <taxon>Bacteria</taxon>
        <taxon>Bacillati</taxon>
        <taxon>Actinomycetota</taxon>
        <taxon>Actinomycetes</taxon>
        <taxon>Micrococcales</taxon>
        <taxon>Microbacteriaceae</taxon>
        <taxon>Microbacterium</taxon>
    </lineage>
</organism>
<protein>
    <submittedName>
        <fullName evidence="2">Uncharacterized protein</fullName>
    </submittedName>
</protein>
<proteinExistence type="predicted"/>
<comment type="caution">
    <text evidence="2">The sequence shown here is derived from an EMBL/GenBank/DDBJ whole genome shotgun (WGS) entry which is preliminary data.</text>
</comment>
<sequence length="137" mass="14782">MVNTTKQISARARARAASSHFYELEKQREEVQGRYFDSMDAVDKIYTQRDRAIAAAADRAELAASGAREDADAAIRDLLQLNVSRQEIAQRLDCTLMDVRRAIDAGTGGPGRAGTPSDAAAHREGSEPADVPAPALQ</sequence>
<evidence type="ECO:0000313" key="3">
    <source>
        <dbReference type="Proteomes" id="UP001500731"/>
    </source>
</evidence>
<reference evidence="3" key="1">
    <citation type="journal article" date="2019" name="Int. J. Syst. Evol. Microbiol.">
        <title>The Global Catalogue of Microorganisms (GCM) 10K type strain sequencing project: providing services to taxonomists for standard genome sequencing and annotation.</title>
        <authorList>
            <consortium name="The Broad Institute Genomics Platform"/>
            <consortium name="The Broad Institute Genome Sequencing Center for Infectious Disease"/>
            <person name="Wu L."/>
            <person name="Ma J."/>
        </authorList>
    </citation>
    <scope>NUCLEOTIDE SEQUENCE [LARGE SCALE GENOMIC DNA]</scope>
    <source>
        <strain evidence="3">JCM 17839</strain>
    </source>
</reference>
<dbReference type="EMBL" id="BAABGP010000012">
    <property type="protein sequence ID" value="GAA4484594.1"/>
    <property type="molecule type" value="Genomic_DNA"/>
</dbReference>
<accession>A0ABP8PDV9</accession>
<evidence type="ECO:0000313" key="2">
    <source>
        <dbReference type="EMBL" id="GAA4484594.1"/>
    </source>
</evidence>
<dbReference type="Proteomes" id="UP001500731">
    <property type="component" value="Unassembled WGS sequence"/>
</dbReference>
<keyword evidence="3" id="KW-1185">Reference proteome</keyword>
<evidence type="ECO:0000256" key="1">
    <source>
        <dbReference type="SAM" id="MobiDB-lite"/>
    </source>
</evidence>
<feature type="region of interest" description="Disordered" evidence="1">
    <location>
        <begin position="103"/>
        <end position="137"/>
    </location>
</feature>
<gene>
    <name evidence="2" type="ORF">GCM10023171_17720</name>
</gene>